<evidence type="ECO:0000256" key="1">
    <source>
        <dbReference type="ARBA" id="ARBA00004370"/>
    </source>
</evidence>
<evidence type="ECO:0000313" key="12">
    <source>
        <dbReference type="Proteomes" id="UP000285908"/>
    </source>
</evidence>
<evidence type="ECO:0000259" key="10">
    <source>
        <dbReference type="PROSITE" id="PS51779"/>
    </source>
</evidence>
<protein>
    <recommendedName>
        <fullName evidence="8 9">Outer membrane protein assembly factor BamA</fullName>
    </recommendedName>
</protein>
<dbReference type="GO" id="GO:0043165">
    <property type="term" value="P:Gram-negative-bacterium-type cell outer membrane assembly"/>
    <property type="evidence" value="ECO:0007669"/>
    <property type="project" value="UniProtKB-UniRule"/>
</dbReference>
<dbReference type="Proteomes" id="UP000285908">
    <property type="component" value="Unassembled WGS sequence"/>
</dbReference>
<sequence>MVKVSRDARRGVKYAVSARVTAFAVAGAVAAGSVLSTVPVFAQSFQFSNVVIEGNNRVDSGTILNYAEIPQGASISGGGLNDAYQRLVNSGLFETVSIEPQGGTLVISVEEWPVVNRISIEGNDRLDDEQLLPLIQSQSRRIYDPAQAEQDAATLTQAYEESGRLGARITPRIIDRGNDLVDLVFEVSEGGVVEIERVSFVGNSSFSDGRLRRVLDTKQAGPLRQLIQRDTFIGDRLEFDKQLLTDFYRSRGYVDFEILSVNSEFSRERNAFFVTFNVREGQSYEFGEVSATSSLPGIDAQDYLNVTRTRRGQTYSPSSVENDVARMERLAIRRGMTFVRATPQVTRNDRAQTLDINYELERGPRVFVERIDIEGNQTTLDRVIRREFDTVEGDPFNPRQIRASAERIRALGYFKNADVETREGSSPEQVIVDVDVEEQPTGNLSFGGSYSVDDGPGVAISFAERNFLGRGQSLRFQVATGTDSSNSVISFVEPYFLGRDLEAGINVFYRVAEEDDDDYNTEVLGFSPSLEFPIGENTRLGLNYRLSRDRLYNVSEDSSPILQAEEGTLISSSVGYSLSYDTRRTGLNPNAGVLLRFNQDFAGLGGDNKYVKTTATAIAQRLVMNEEVTLRATLEGGALHMIDGDSRVTDRFFLSGNDLRGFEGRGTGPRDLGTENQDALGGNFYTAARFEAEFPLGTPEEYGFSGGVFLDAGSVWGLDNTDGAEGEVDDGFALRSSIGVSLFWDTAIGPLQLNLAKPIKKEEYDEEQVFNLTIATQF</sequence>
<name>A0A438ALS4_9RHOB</name>
<dbReference type="Gene3D" id="3.10.20.310">
    <property type="entry name" value="membrane protein fhac"/>
    <property type="match status" value="5"/>
</dbReference>
<dbReference type="AlphaFoldDB" id="A0A438ALS4"/>
<evidence type="ECO:0000313" key="11">
    <source>
        <dbReference type="EMBL" id="RVV99537.1"/>
    </source>
</evidence>
<keyword evidence="2 8" id="KW-1134">Transmembrane beta strand</keyword>
<proteinExistence type="inferred from homology"/>
<organism evidence="11 12">
    <name type="scientific">Mesobaculum littorinae</name>
    <dbReference type="NCBI Taxonomy" id="2486419"/>
    <lineage>
        <taxon>Bacteria</taxon>
        <taxon>Pseudomonadati</taxon>
        <taxon>Pseudomonadota</taxon>
        <taxon>Alphaproteobacteria</taxon>
        <taxon>Rhodobacterales</taxon>
        <taxon>Roseobacteraceae</taxon>
        <taxon>Mesobaculum</taxon>
    </lineage>
</organism>
<evidence type="ECO:0000256" key="8">
    <source>
        <dbReference type="HAMAP-Rule" id="MF_01430"/>
    </source>
</evidence>
<evidence type="ECO:0000256" key="4">
    <source>
        <dbReference type="ARBA" id="ARBA00022729"/>
    </source>
</evidence>
<dbReference type="Pfam" id="PF07244">
    <property type="entry name" value="POTRA"/>
    <property type="match status" value="4"/>
</dbReference>
<keyword evidence="12" id="KW-1185">Reference proteome</keyword>
<dbReference type="InterPro" id="IPR039910">
    <property type="entry name" value="D15-like"/>
</dbReference>
<gene>
    <name evidence="8 11" type="primary">bamA</name>
    <name evidence="11" type="ORF">EKE94_02315</name>
</gene>
<accession>A0A438ALS4</accession>
<dbReference type="InterPro" id="IPR000184">
    <property type="entry name" value="Bac_surfAg_D15"/>
</dbReference>
<dbReference type="RefSeq" id="WP_127904979.1">
    <property type="nucleotide sequence ID" value="NZ_RQXX01000001.1"/>
</dbReference>
<keyword evidence="6 8" id="KW-0472">Membrane</keyword>
<comment type="subunit">
    <text evidence="8">Part of the Bam complex.</text>
</comment>
<dbReference type="PROSITE" id="PS51779">
    <property type="entry name" value="POTRA"/>
    <property type="match status" value="3"/>
</dbReference>
<dbReference type="HAMAP" id="MF_01430">
    <property type="entry name" value="OM_assembly_BamA"/>
    <property type="match status" value="1"/>
</dbReference>
<dbReference type="Pfam" id="PF01103">
    <property type="entry name" value="Omp85"/>
    <property type="match status" value="1"/>
</dbReference>
<dbReference type="GO" id="GO:0051205">
    <property type="term" value="P:protein insertion into membrane"/>
    <property type="evidence" value="ECO:0007669"/>
    <property type="project" value="UniProtKB-UniRule"/>
</dbReference>
<comment type="function">
    <text evidence="8">Part of the outer membrane protein assembly complex, which is involved in assembly and insertion of beta-barrel proteins into the outer membrane.</text>
</comment>
<reference evidence="11 12" key="1">
    <citation type="submission" date="2018-11" db="EMBL/GenBank/DDBJ databases">
        <title>Mesobaculum littorinae gen. nov., sp. nov., isolated from Littorina scabra that represents a novel genus of the order Rhodobacteraceae.</title>
        <authorList>
            <person name="Li F."/>
        </authorList>
    </citation>
    <scope>NUCLEOTIDE SEQUENCE [LARGE SCALE GENOMIC DNA]</scope>
    <source>
        <strain evidence="11 12">M0103</strain>
    </source>
</reference>
<evidence type="ECO:0000256" key="5">
    <source>
        <dbReference type="ARBA" id="ARBA00022737"/>
    </source>
</evidence>
<keyword evidence="5 8" id="KW-0677">Repeat</keyword>
<keyword evidence="4 8" id="KW-0732">Signal</keyword>
<comment type="similarity">
    <text evidence="8">Belongs to the BamA family.</text>
</comment>
<dbReference type="InterPro" id="IPR034746">
    <property type="entry name" value="POTRA"/>
</dbReference>
<evidence type="ECO:0000256" key="2">
    <source>
        <dbReference type="ARBA" id="ARBA00022452"/>
    </source>
</evidence>
<evidence type="ECO:0000256" key="3">
    <source>
        <dbReference type="ARBA" id="ARBA00022692"/>
    </source>
</evidence>
<evidence type="ECO:0000256" key="9">
    <source>
        <dbReference type="NCBIfam" id="TIGR03303"/>
    </source>
</evidence>
<dbReference type="GO" id="GO:0009279">
    <property type="term" value="C:cell outer membrane"/>
    <property type="evidence" value="ECO:0007669"/>
    <property type="project" value="UniProtKB-SubCell"/>
</dbReference>
<dbReference type="Gene3D" id="2.40.160.50">
    <property type="entry name" value="membrane protein fhac: a member of the omp85/tpsb transporter family"/>
    <property type="match status" value="1"/>
</dbReference>
<dbReference type="PANTHER" id="PTHR12815:SF23">
    <property type="entry name" value="OUTER MEMBRANE PROTEIN ASSEMBLY FACTOR BAMA"/>
    <property type="match status" value="1"/>
</dbReference>
<feature type="domain" description="POTRA" evidence="10">
    <location>
        <begin position="366"/>
        <end position="439"/>
    </location>
</feature>
<dbReference type="InterPro" id="IPR023707">
    <property type="entry name" value="OM_assembly_BamA"/>
</dbReference>
<feature type="domain" description="POTRA" evidence="10">
    <location>
        <begin position="45"/>
        <end position="112"/>
    </location>
</feature>
<dbReference type="OrthoDB" id="9803054at2"/>
<comment type="caution">
    <text evidence="11">The sequence shown here is derived from an EMBL/GenBank/DDBJ whole genome shotgun (WGS) entry which is preliminary data.</text>
</comment>
<comment type="subcellular location">
    <subcellularLocation>
        <location evidence="8">Cell outer membrane</location>
    </subcellularLocation>
    <subcellularLocation>
        <location evidence="1">Membrane</location>
    </subcellularLocation>
</comment>
<evidence type="ECO:0000256" key="6">
    <source>
        <dbReference type="ARBA" id="ARBA00023136"/>
    </source>
</evidence>
<dbReference type="NCBIfam" id="TIGR03303">
    <property type="entry name" value="OM_YaeT"/>
    <property type="match status" value="1"/>
</dbReference>
<dbReference type="PANTHER" id="PTHR12815">
    <property type="entry name" value="SORTING AND ASSEMBLY MACHINERY SAMM50 PROTEIN FAMILY MEMBER"/>
    <property type="match status" value="1"/>
</dbReference>
<dbReference type="PIRSF" id="PIRSF006076">
    <property type="entry name" value="OM_assembly_OMP85"/>
    <property type="match status" value="1"/>
</dbReference>
<keyword evidence="7 8" id="KW-0998">Cell outer membrane</keyword>
<keyword evidence="3 8" id="KW-0812">Transmembrane</keyword>
<evidence type="ECO:0000256" key="7">
    <source>
        <dbReference type="ARBA" id="ARBA00023237"/>
    </source>
</evidence>
<dbReference type="InterPro" id="IPR010827">
    <property type="entry name" value="BamA/TamA_POTRA"/>
</dbReference>
<dbReference type="EMBL" id="RQXX01000001">
    <property type="protein sequence ID" value="RVV99537.1"/>
    <property type="molecule type" value="Genomic_DNA"/>
</dbReference>
<feature type="domain" description="POTRA" evidence="10">
    <location>
        <begin position="113"/>
        <end position="190"/>
    </location>
</feature>